<dbReference type="PANTHER" id="PTHR15937">
    <property type="entry name" value="TRANSMEMBRANE 7 SUPERFAMILY MEMBER 3"/>
    <property type="match status" value="1"/>
</dbReference>
<evidence type="ECO:0000313" key="4">
    <source>
        <dbReference type="RefSeq" id="XP_011499557.1"/>
    </source>
</evidence>
<feature type="transmembrane region" description="Helical" evidence="1">
    <location>
        <begin position="373"/>
        <end position="395"/>
    </location>
</feature>
<feature type="transmembrane region" description="Helical" evidence="1">
    <location>
        <begin position="345"/>
        <end position="367"/>
    </location>
</feature>
<organism evidence="3 4">
    <name type="scientific">Ceratosolen solmsi marchali</name>
    <dbReference type="NCBI Taxonomy" id="326594"/>
    <lineage>
        <taxon>Eukaryota</taxon>
        <taxon>Metazoa</taxon>
        <taxon>Ecdysozoa</taxon>
        <taxon>Arthropoda</taxon>
        <taxon>Hexapoda</taxon>
        <taxon>Insecta</taxon>
        <taxon>Pterygota</taxon>
        <taxon>Neoptera</taxon>
        <taxon>Endopterygota</taxon>
        <taxon>Hymenoptera</taxon>
        <taxon>Apocrita</taxon>
        <taxon>Proctotrupomorpha</taxon>
        <taxon>Chalcidoidea</taxon>
        <taxon>Agaonidae</taxon>
        <taxon>Agaoninae</taxon>
        <taxon>Ceratosolen</taxon>
    </lineage>
</organism>
<dbReference type="PANTHER" id="PTHR15937:SF3">
    <property type="entry name" value="TRANSMEMBRANE 7 SUPERFAMILY MEMBER 3"/>
    <property type="match status" value="1"/>
</dbReference>
<keyword evidence="1" id="KW-1133">Transmembrane helix</keyword>
<dbReference type="GO" id="GO:0043069">
    <property type="term" value="P:negative regulation of programmed cell death"/>
    <property type="evidence" value="ECO:0007669"/>
    <property type="project" value="TreeGrafter"/>
</dbReference>
<evidence type="ECO:0000256" key="1">
    <source>
        <dbReference type="SAM" id="Phobius"/>
    </source>
</evidence>
<dbReference type="RefSeq" id="XP_011499557.1">
    <property type="nucleotide sequence ID" value="XM_011501255.1"/>
</dbReference>
<dbReference type="InterPro" id="IPR042502">
    <property type="entry name" value="TM7SF3"/>
</dbReference>
<dbReference type="GeneID" id="105363524"/>
<dbReference type="Proteomes" id="UP000695007">
    <property type="component" value="Unplaced"/>
</dbReference>
<dbReference type="KEGG" id="csol:105363524"/>
<keyword evidence="1" id="KW-0472">Membrane</keyword>
<dbReference type="AlphaFoldDB" id="A0AAJ6YK64"/>
<feature type="transmembrane region" description="Helical" evidence="1">
    <location>
        <begin position="320"/>
        <end position="338"/>
    </location>
</feature>
<keyword evidence="3" id="KW-1185">Reference proteome</keyword>
<dbReference type="GO" id="GO:0005886">
    <property type="term" value="C:plasma membrane"/>
    <property type="evidence" value="ECO:0007669"/>
    <property type="project" value="TreeGrafter"/>
</dbReference>
<accession>A0AAJ6YK64</accession>
<keyword evidence="1" id="KW-0812">Transmembrane</keyword>
<gene>
    <name evidence="4" type="primary">LOC105363524</name>
</gene>
<evidence type="ECO:0000256" key="2">
    <source>
        <dbReference type="SAM" id="SignalP"/>
    </source>
</evidence>
<dbReference type="Pfam" id="PF25992">
    <property type="entry name" value="Ig_TM7SF3_N"/>
    <property type="match status" value="1"/>
</dbReference>
<name>A0AAJ6YK64_9HYME</name>
<feature type="transmembrane region" description="Helical" evidence="1">
    <location>
        <begin position="262"/>
        <end position="283"/>
    </location>
</feature>
<feature type="chain" id="PRO_5042615437" evidence="2">
    <location>
        <begin position="23"/>
        <end position="418"/>
    </location>
</feature>
<evidence type="ECO:0000313" key="3">
    <source>
        <dbReference type="Proteomes" id="UP000695007"/>
    </source>
</evidence>
<reference evidence="4" key="1">
    <citation type="submission" date="2025-08" db="UniProtKB">
        <authorList>
            <consortium name="RefSeq"/>
        </authorList>
    </citation>
    <scope>IDENTIFICATION</scope>
</reference>
<sequence length="418" mass="47426">MIRIFYESLILLICSYLLYCKGIKIPEKSLHVSNGDIKIISLSNYSTSILEEQAFMHLININNHTNFIIHISDIPEKVSFIIIQVHTYVYSVLLSYDRNIIDEVPRKYVNGTNIGLFIKTNKNNTEVYVTNKNSFIVHGLIAVVAYTKNAPYPGGCNMEFNIEKSPFQKLVYNKDIIIVDAQPASIPIIGNIQPLCENHPVQHDTYRMYISEHDFSKESYFLSISQMLTVQSIKKNANFIPMSLFGSKMRRMYSLYPGTGSVYGIVSHIANYSSAYVPIFTYGYAASPLSMTDKVFSILSFILGVFLATCGSYYNDISMFFVTMMFGAYFGYIFIIILSSYTGIVVTDILLLAIFLGILASLLWFFLRLKSTIPSMVVLVITLGTFLFNIFYFTIPGIIANSDGNITHNLFNKNMFLF</sequence>
<feature type="signal peptide" evidence="2">
    <location>
        <begin position="1"/>
        <end position="22"/>
    </location>
</feature>
<protein>
    <submittedName>
        <fullName evidence="4">Transmembrane 7 superfamily member 3-like</fullName>
    </submittedName>
</protein>
<proteinExistence type="predicted"/>
<feature type="transmembrane region" description="Helical" evidence="1">
    <location>
        <begin position="295"/>
        <end position="314"/>
    </location>
</feature>
<keyword evidence="2" id="KW-0732">Signal</keyword>